<feature type="domain" description="Protein O-mannosyl-transferase C-terminal four TM" evidence="4">
    <location>
        <begin position="412"/>
        <end position="603"/>
    </location>
</feature>
<dbReference type="GO" id="GO:0004169">
    <property type="term" value="F:dolichyl-phosphate-mannose-protein mannosyltransferase activity"/>
    <property type="evidence" value="ECO:0007669"/>
    <property type="project" value="UniProtKB-UniRule"/>
</dbReference>
<proteinExistence type="inferred from homology"/>
<dbReference type="Proteomes" id="UP000561011">
    <property type="component" value="Unassembled WGS sequence"/>
</dbReference>
<dbReference type="EC" id="2.4.1.-" evidence="1"/>
<dbReference type="UniPathway" id="UPA00378"/>
<keyword evidence="1" id="KW-1133">Transmembrane helix</keyword>
<dbReference type="InterPro" id="IPR027005">
    <property type="entry name" value="PMT-like"/>
</dbReference>
<feature type="transmembrane region" description="Helical" evidence="1">
    <location>
        <begin position="503"/>
        <end position="520"/>
    </location>
</feature>
<feature type="transmembrane region" description="Helical" evidence="1">
    <location>
        <begin position="349"/>
        <end position="373"/>
    </location>
</feature>
<comment type="similarity">
    <text evidence="1">Belongs to the glycosyltransferase 39 family.</text>
</comment>
<evidence type="ECO:0000313" key="5">
    <source>
        <dbReference type="EMBL" id="NYS92256.1"/>
    </source>
</evidence>
<dbReference type="Pfam" id="PF13231">
    <property type="entry name" value="PMT_2"/>
    <property type="match status" value="1"/>
</dbReference>
<dbReference type="GO" id="GO:0005886">
    <property type="term" value="C:plasma membrane"/>
    <property type="evidence" value="ECO:0007669"/>
    <property type="project" value="UniProtKB-SubCell"/>
</dbReference>
<evidence type="ECO:0000256" key="1">
    <source>
        <dbReference type="RuleBase" id="RU367007"/>
    </source>
</evidence>
<keyword evidence="1" id="KW-0328">Glycosyltransferase</keyword>
<evidence type="ECO:0000256" key="2">
    <source>
        <dbReference type="SAM" id="MobiDB-lite"/>
    </source>
</evidence>
<comment type="function">
    <text evidence="1">Protein O-mannosyltransferase that catalyzes the transfer of a single mannose residue from a polyprenol phospho-mannosyl lipidic donor to the hydroxyl group of selected serine and threonine residues in acceptor proteins.</text>
</comment>
<dbReference type="AlphaFoldDB" id="A0A853EP45"/>
<feature type="transmembrane region" description="Helical" evidence="1">
    <location>
        <begin position="561"/>
        <end position="584"/>
    </location>
</feature>
<feature type="compositionally biased region" description="Low complexity" evidence="2">
    <location>
        <begin position="43"/>
        <end position="58"/>
    </location>
</feature>
<feature type="region of interest" description="Disordered" evidence="2">
    <location>
        <begin position="1"/>
        <end position="58"/>
    </location>
</feature>
<accession>A0A853EP45</accession>
<name>A0A853EP45_9MICO</name>
<dbReference type="InterPro" id="IPR038731">
    <property type="entry name" value="RgtA/B/C-like"/>
</dbReference>
<comment type="caution">
    <text evidence="5">The sequence shown here is derived from an EMBL/GenBank/DDBJ whole genome shotgun (WGS) entry which is preliminary data.</text>
</comment>
<keyword evidence="1" id="KW-0472">Membrane</keyword>
<keyword evidence="1 5" id="KW-0808">Transferase</keyword>
<reference evidence="5 6" key="1">
    <citation type="submission" date="2020-07" db="EMBL/GenBank/DDBJ databases">
        <title>MOT database genomes.</title>
        <authorList>
            <person name="Joseph S."/>
            <person name="Aduse-Opoku J."/>
            <person name="Hashim A."/>
            <person name="Wade W."/>
            <person name="Curtis M."/>
        </authorList>
    </citation>
    <scope>NUCLEOTIDE SEQUENCE [LARGE SCALE GENOMIC DNA]</scope>
    <source>
        <strain evidence="5 6">DSM 100099</strain>
    </source>
</reference>
<protein>
    <recommendedName>
        <fullName evidence="1">Polyprenol-phosphate-mannose--protein mannosyltransferase</fullName>
        <ecNumber evidence="1">2.4.1.-</ecNumber>
    </recommendedName>
</protein>
<keyword evidence="1" id="KW-0812">Transmembrane</keyword>
<feature type="compositionally biased region" description="Polar residues" evidence="2">
    <location>
        <begin position="16"/>
        <end position="30"/>
    </location>
</feature>
<organism evidence="5 6">
    <name type="scientific">Sanguibacter inulinus</name>
    <dbReference type="NCBI Taxonomy" id="60922"/>
    <lineage>
        <taxon>Bacteria</taxon>
        <taxon>Bacillati</taxon>
        <taxon>Actinomycetota</taxon>
        <taxon>Actinomycetes</taxon>
        <taxon>Micrococcales</taxon>
        <taxon>Sanguibacteraceae</taxon>
        <taxon>Sanguibacter</taxon>
    </lineage>
</organism>
<dbReference type="Pfam" id="PF16192">
    <property type="entry name" value="PMT_4TMC"/>
    <property type="match status" value="1"/>
</dbReference>
<feature type="transmembrane region" description="Helical" evidence="1">
    <location>
        <begin position="221"/>
        <end position="242"/>
    </location>
</feature>
<feature type="domain" description="Glycosyltransferase RgtA/B/C/D-like" evidence="3">
    <location>
        <begin position="176"/>
        <end position="265"/>
    </location>
</feature>
<evidence type="ECO:0000313" key="6">
    <source>
        <dbReference type="Proteomes" id="UP000561011"/>
    </source>
</evidence>
<gene>
    <name evidence="5" type="ORF">HZZ10_01725</name>
</gene>
<evidence type="ECO:0000259" key="4">
    <source>
        <dbReference type="Pfam" id="PF16192"/>
    </source>
</evidence>
<comment type="pathway">
    <text evidence="1">Protein modification; protein glycosylation.</text>
</comment>
<feature type="transmembrane region" description="Helical" evidence="1">
    <location>
        <begin position="248"/>
        <end position="266"/>
    </location>
</feature>
<sequence>MTGVTGTNGADDAGTQDASTSPQVPSSTGPSARDRSTTTPDQPTSGPSGATSATAPTAVDVAPRVDLVKHDRPAGETEQALLRRLFSDRFLALGVTAQDRLWGWLGPLMVAVVAGIARFVNLGNPSTLVFDETYYVKGAYTLLNLGYEADWPDEPNPAFEAGNQDGYLPAADYVVHPPVGKWMIALGLRLGGSENPWAWRLAPAVVGVIAVFLLARTARRLFGSTAFGIVAGGIMAVDGVAIVHSRTGLLDVFLMFWVLVAFALLVKDREWFRRRLAERSAALIDSGRGVGRDGPVVGIRWWRLAAAVALGLACGTKWSGLYFVAVFCLLSVAWDATARRSVGARQWHIGSVLLDGVPAAASMLPTVLVTYLLSWSAWFANPKSYDRQWFVSHPGSYPDWVPDVMVGWGEALRSFWQYHEKMLAFHTGLDNPHTYMANPWGWLLQLRPTSFYWRKTENFDGGCGAEACARAITSVGNPLVWWLATAAILVALYAVVLRKDWRAVAVLSGIVAGWVPWLFFPERTIFTFYTIAFAPWMYLTLTYALVLVWEQVADDPRLRRRALRIMGALLGLILVVSIFFYPVWTAMDIPYDFWRAHMWLRSWI</sequence>
<dbReference type="EMBL" id="JACBYE010000002">
    <property type="protein sequence ID" value="NYS92256.1"/>
    <property type="molecule type" value="Genomic_DNA"/>
</dbReference>
<evidence type="ECO:0000259" key="3">
    <source>
        <dbReference type="Pfam" id="PF13231"/>
    </source>
</evidence>
<dbReference type="RefSeq" id="WP_179912168.1">
    <property type="nucleotide sequence ID" value="NZ_JACBYE010000002.1"/>
</dbReference>
<feature type="transmembrane region" description="Helical" evidence="1">
    <location>
        <begin position="479"/>
        <end position="496"/>
    </location>
</feature>
<feature type="transmembrane region" description="Helical" evidence="1">
    <location>
        <begin position="526"/>
        <end position="549"/>
    </location>
</feature>
<comment type="subcellular location">
    <subcellularLocation>
        <location evidence="1">Cell membrane</location>
    </subcellularLocation>
</comment>
<feature type="transmembrane region" description="Helical" evidence="1">
    <location>
        <begin position="319"/>
        <end position="337"/>
    </location>
</feature>
<dbReference type="PANTHER" id="PTHR10050:SF46">
    <property type="entry name" value="PROTEIN O-MANNOSYL-TRANSFERASE 2"/>
    <property type="match status" value="1"/>
</dbReference>
<feature type="transmembrane region" description="Helical" evidence="1">
    <location>
        <begin position="101"/>
        <end position="120"/>
    </location>
</feature>
<keyword evidence="1" id="KW-1003">Cell membrane</keyword>
<keyword evidence="6" id="KW-1185">Reference proteome</keyword>
<dbReference type="PANTHER" id="PTHR10050">
    <property type="entry name" value="DOLICHYL-PHOSPHATE-MANNOSE--PROTEIN MANNOSYLTRANSFERASE"/>
    <property type="match status" value="1"/>
</dbReference>
<dbReference type="InterPro" id="IPR032421">
    <property type="entry name" value="PMT_4TMC"/>
</dbReference>
<feature type="transmembrane region" description="Helical" evidence="1">
    <location>
        <begin position="197"/>
        <end position="214"/>
    </location>
</feature>